<accession>A0A6V8P1H5</accession>
<evidence type="ECO:0000256" key="2">
    <source>
        <dbReference type="ARBA" id="ARBA00022723"/>
    </source>
</evidence>
<gene>
    <name evidence="9" type="primary">rbsK</name>
    <name evidence="12" type="ORF">HKBW3S25_01100</name>
</gene>
<keyword evidence="1 9" id="KW-0808">Transferase</keyword>
<dbReference type="PANTHER" id="PTHR10584:SF166">
    <property type="entry name" value="RIBOKINASE"/>
    <property type="match status" value="1"/>
</dbReference>
<evidence type="ECO:0000256" key="10">
    <source>
        <dbReference type="NCBIfam" id="TIGR02152"/>
    </source>
</evidence>
<dbReference type="PANTHER" id="PTHR10584">
    <property type="entry name" value="SUGAR KINASE"/>
    <property type="match status" value="1"/>
</dbReference>
<feature type="binding site" evidence="9">
    <location>
        <position position="253"/>
    </location>
    <ligand>
        <name>K(+)</name>
        <dbReference type="ChEBI" id="CHEBI:29103"/>
    </ligand>
</feature>
<evidence type="ECO:0000256" key="3">
    <source>
        <dbReference type="ARBA" id="ARBA00022741"/>
    </source>
</evidence>
<dbReference type="GO" id="GO:0004747">
    <property type="term" value="F:ribokinase activity"/>
    <property type="evidence" value="ECO:0007669"/>
    <property type="project" value="UniProtKB-UniRule"/>
</dbReference>
<comment type="function">
    <text evidence="9">Catalyzes the phosphorylation of ribose at O-5 in a reaction requiring ATP and magnesium. The resulting D-ribose-5-phosphate can then be used either for sythesis of nucleotides, histidine, and tryptophan, or as a component of the pentose phosphate pathway.</text>
</comment>
<keyword evidence="8 9" id="KW-0119">Carbohydrate metabolism</keyword>
<evidence type="ECO:0000256" key="5">
    <source>
        <dbReference type="ARBA" id="ARBA00022840"/>
    </source>
</evidence>
<dbReference type="GO" id="GO:0046872">
    <property type="term" value="F:metal ion binding"/>
    <property type="evidence" value="ECO:0007669"/>
    <property type="project" value="UniProtKB-KW"/>
</dbReference>
<feature type="binding site" evidence="9">
    <location>
        <position position="189"/>
    </location>
    <ligand>
        <name>ATP</name>
        <dbReference type="ChEBI" id="CHEBI:30616"/>
    </ligand>
</feature>
<comment type="cofactor">
    <cofactor evidence="9">
        <name>Mg(2+)</name>
        <dbReference type="ChEBI" id="CHEBI:18420"/>
    </cofactor>
    <text evidence="9">Requires a divalent cation, most likely magnesium in vivo, as an electrophilic catalyst to aid phosphoryl group transfer. It is the chelate of the metal and the nucleotide that is the actual substrate.</text>
</comment>
<feature type="active site" description="Proton acceptor" evidence="9">
    <location>
        <position position="257"/>
    </location>
</feature>
<evidence type="ECO:0000256" key="7">
    <source>
        <dbReference type="ARBA" id="ARBA00022958"/>
    </source>
</evidence>
<dbReference type="InterPro" id="IPR029056">
    <property type="entry name" value="Ribokinase-like"/>
</dbReference>
<dbReference type="GO" id="GO:0005524">
    <property type="term" value="F:ATP binding"/>
    <property type="evidence" value="ECO:0007669"/>
    <property type="project" value="UniProtKB-UniRule"/>
</dbReference>
<comment type="caution">
    <text evidence="12">The sequence shown here is derived from an EMBL/GenBank/DDBJ whole genome shotgun (WGS) entry which is preliminary data.</text>
</comment>
<evidence type="ECO:0000313" key="13">
    <source>
        <dbReference type="Proteomes" id="UP000543224"/>
    </source>
</evidence>
<feature type="binding site" evidence="9">
    <location>
        <position position="251"/>
    </location>
    <ligand>
        <name>K(+)</name>
        <dbReference type="ChEBI" id="CHEBI:29103"/>
    </ligand>
</feature>
<name>A0A6V8P1H5_9ACTN</name>
<dbReference type="NCBIfam" id="TIGR02152">
    <property type="entry name" value="D_ribokin_bact"/>
    <property type="match status" value="1"/>
</dbReference>
<evidence type="ECO:0000259" key="11">
    <source>
        <dbReference type="Pfam" id="PF00294"/>
    </source>
</evidence>
<evidence type="ECO:0000313" key="12">
    <source>
        <dbReference type="EMBL" id="GFP25620.1"/>
    </source>
</evidence>
<dbReference type="InterPro" id="IPR011877">
    <property type="entry name" value="Ribokinase"/>
</dbReference>
<dbReference type="EC" id="2.7.1.15" evidence="9 10"/>
<feature type="binding site" evidence="9">
    <location>
        <begin position="16"/>
        <end position="18"/>
    </location>
    <ligand>
        <name>substrate</name>
    </ligand>
</feature>
<dbReference type="Proteomes" id="UP000543224">
    <property type="component" value="Unassembled WGS sequence"/>
</dbReference>
<feature type="domain" description="Carbohydrate kinase PfkB" evidence="11">
    <location>
        <begin position="8"/>
        <end position="298"/>
    </location>
</feature>
<keyword evidence="7 9" id="KW-0630">Potassium</keyword>
<feature type="binding site" evidence="9">
    <location>
        <begin position="44"/>
        <end position="48"/>
    </location>
    <ligand>
        <name>substrate</name>
    </ligand>
</feature>
<dbReference type="GO" id="GO:0019303">
    <property type="term" value="P:D-ribose catabolic process"/>
    <property type="evidence" value="ECO:0007669"/>
    <property type="project" value="UniProtKB-UniRule"/>
</dbReference>
<protein>
    <recommendedName>
        <fullName evidence="9 10">Ribokinase</fullName>
        <shortName evidence="9">RK</shortName>
        <ecNumber evidence="9 10">2.7.1.15</ecNumber>
    </recommendedName>
</protein>
<comment type="catalytic activity">
    <reaction evidence="9">
        <text>D-ribose + ATP = D-ribose 5-phosphate + ADP + H(+)</text>
        <dbReference type="Rhea" id="RHEA:13697"/>
        <dbReference type="ChEBI" id="CHEBI:15378"/>
        <dbReference type="ChEBI" id="CHEBI:30616"/>
        <dbReference type="ChEBI" id="CHEBI:47013"/>
        <dbReference type="ChEBI" id="CHEBI:78346"/>
        <dbReference type="ChEBI" id="CHEBI:456216"/>
        <dbReference type="EC" id="2.7.1.15"/>
    </reaction>
</comment>
<reference evidence="12 13" key="1">
    <citation type="journal article" date="2020" name="Front. Microbiol.">
        <title>Single-cell genomics of novel Actinobacteria with the Wood-Ljungdahl pathway discovered in a serpentinizing system.</title>
        <authorList>
            <person name="Merino N."/>
            <person name="Kawai M."/>
            <person name="Boyd E.S."/>
            <person name="Colman D.R."/>
            <person name="McGlynn S.E."/>
            <person name="Nealson K.H."/>
            <person name="Kurokawa K."/>
            <person name="Hongoh Y."/>
        </authorList>
    </citation>
    <scope>NUCLEOTIDE SEQUENCE [LARGE SCALE GENOMIC DNA]</scope>
    <source>
        <strain evidence="12 13">S25</strain>
    </source>
</reference>
<dbReference type="PRINTS" id="PR00990">
    <property type="entry name" value="RIBOKINASE"/>
</dbReference>
<keyword evidence="2 9" id="KW-0479">Metal-binding</keyword>
<comment type="subcellular location">
    <subcellularLocation>
        <location evidence="9">Cytoplasm</location>
    </subcellularLocation>
</comment>
<keyword evidence="3 9" id="KW-0547">Nucleotide-binding</keyword>
<evidence type="ECO:0000256" key="4">
    <source>
        <dbReference type="ARBA" id="ARBA00022777"/>
    </source>
</evidence>
<dbReference type="Pfam" id="PF00294">
    <property type="entry name" value="PfkB"/>
    <property type="match status" value="1"/>
</dbReference>
<dbReference type="UniPathway" id="UPA00916">
    <property type="reaction ID" value="UER00889"/>
</dbReference>
<comment type="caution">
    <text evidence="9">Lacks conserved residue(s) required for the propagation of feature annotation.</text>
</comment>
<keyword evidence="5 9" id="KW-0067">ATP-binding</keyword>
<feature type="binding site" evidence="9">
    <location>
        <position position="287"/>
    </location>
    <ligand>
        <name>K(+)</name>
        <dbReference type="ChEBI" id="CHEBI:29103"/>
    </ligand>
</feature>
<feature type="binding site" evidence="9">
    <location>
        <position position="290"/>
    </location>
    <ligand>
        <name>K(+)</name>
        <dbReference type="ChEBI" id="CHEBI:29103"/>
    </ligand>
</feature>
<dbReference type="InterPro" id="IPR011611">
    <property type="entry name" value="PfkB_dom"/>
</dbReference>
<evidence type="ECO:0000256" key="8">
    <source>
        <dbReference type="ARBA" id="ARBA00023277"/>
    </source>
</evidence>
<feature type="binding site" evidence="9">
    <location>
        <position position="145"/>
    </location>
    <ligand>
        <name>substrate</name>
    </ligand>
</feature>
<feature type="binding site" evidence="9">
    <location>
        <position position="281"/>
    </location>
    <ligand>
        <name>ATP</name>
        <dbReference type="ChEBI" id="CHEBI:30616"/>
    </ligand>
</feature>
<dbReference type="EMBL" id="BLRX01000140">
    <property type="protein sequence ID" value="GFP25620.1"/>
    <property type="molecule type" value="Genomic_DNA"/>
</dbReference>
<keyword evidence="9" id="KW-0963">Cytoplasm</keyword>
<keyword evidence="6 9" id="KW-0460">Magnesium</keyword>
<dbReference type="AlphaFoldDB" id="A0A6V8P1H5"/>
<feature type="binding site" evidence="9">
    <location>
        <begin position="225"/>
        <end position="230"/>
    </location>
    <ligand>
        <name>ATP</name>
        <dbReference type="ChEBI" id="CHEBI:30616"/>
    </ligand>
</feature>
<dbReference type="GO" id="GO:0005829">
    <property type="term" value="C:cytosol"/>
    <property type="evidence" value="ECO:0007669"/>
    <property type="project" value="TreeGrafter"/>
</dbReference>
<dbReference type="SUPFAM" id="SSF53613">
    <property type="entry name" value="Ribokinase-like"/>
    <property type="match status" value="1"/>
</dbReference>
<dbReference type="HAMAP" id="MF_01987">
    <property type="entry name" value="Ribokinase"/>
    <property type="match status" value="1"/>
</dbReference>
<comment type="similarity">
    <text evidence="9">Belongs to the carbohydrate kinase PfkB family. Ribokinase subfamily.</text>
</comment>
<dbReference type="InterPro" id="IPR002139">
    <property type="entry name" value="Ribo/fructo_kinase"/>
</dbReference>
<comment type="pathway">
    <text evidence="9">Carbohydrate metabolism; D-ribose degradation; D-ribose 5-phosphate from beta-D-ribopyranose: step 2/2.</text>
</comment>
<feature type="binding site" evidence="9">
    <location>
        <begin position="256"/>
        <end position="257"/>
    </location>
    <ligand>
        <name>ATP</name>
        <dbReference type="ChEBI" id="CHEBI:30616"/>
    </ligand>
</feature>
<comment type="activity regulation">
    <text evidence="9">Activated by a monovalent cation that binds near, but not in, the active site. The most likely occupant of the site in vivo is potassium. Ion binding induces a conformational change that may alter substrate affinity.</text>
</comment>
<proteinExistence type="inferred from homology"/>
<evidence type="ECO:0000256" key="6">
    <source>
        <dbReference type="ARBA" id="ARBA00022842"/>
    </source>
</evidence>
<organism evidence="12 13">
    <name type="scientific">Candidatus Hakubella thermalkaliphila</name>
    <dbReference type="NCBI Taxonomy" id="2754717"/>
    <lineage>
        <taxon>Bacteria</taxon>
        <taxon>Bacillati</taxon>
        <taxon>Actinomycetota</taxon>
        <taxon>Actinomycetota incertae sedis</taxon>
        <taxon>Candidatus Hakubellales</taxon>
        <taxon>Candidatus Hakubellaceae</taxon>
        <taxon>Candidatus Hakubella</taxon>
    </lineage>
</organism>
<evidence type="ECO:0000256" key="9">
    <source>
        <dbReference type="HAMAP-Rule" id="MF_01987"/>
    </source>
</evidence>
<dbReference type="CDD" id="cd01174">
    <property type="entry name" value="ribokinase"/>
    <property type="match status" value="1"/>
</dbReference>
<feature type="binding site" evidence="9">
    <location>
        <position position="296"/>
    </location>
    <ligand>
        <name>K(+)</name>
        <dbReference type="ChEBI" id="CHEBI:29103"/>
    </ligand>
</feature>
<sequence length="319" mass="33985">MQGLRRCKVAVVGSFVMDLVVHAPRRPEVGETLLGTSFAMYLGGKGINQAVAAARLGATVHMIGRVGNDQFGKSFLRAMEEEGVNGQFVIIDQEEGTGIGTPVIDEKGNNSIILIPRANTKVTVQDVEKARVAIEEADVLTVQLELPVEASHAAARIAKDAGRTVVLNCAPYRPIGDDFLRLVDYLVPNEVEAEQLFGIGKEDLLDAAKARSLVKKTGCKVIVVTVGEEGSILIDAKGVRQIPAPLVQAVDSVGAGDAFVGAFCVAVGSGMDTAKAVELANAAGALSVTRHGAMPSMPRRDELIDFLMRTRKIKDRTWE</sequence>
<keyword evidence="4 9" id="KW-0418">Kinase</keyword>
<dbReference type="Gene3D" id="3.40.1190.20">
    <property type="match status" value="1"/>
</dbReference>
<comment type="subunit">
    <text evidence="9">Homodimer.</text>
</comment>
<feature type="binding site" evidence="9">
    <location>
        <position position="257"/>
    </location>
    <ligand>
        <name>substrate</name>
    </ligand>
</feature>
<feature type="binding site" evidence="9">
    <location>
        <position position="292"/>
    </location>
    <ligand>
        <name>K(+)</name>
        <dbReference type="ChEBI" id="CHEBI:29103"/>
    </ligand>
</feature>
<evidence type="ECO:0000256" key="1">
    <source>
        <dbReference type="ARBA" id="ARBA00022679"/>
    </source>
</evidence>